<protein>
    <submittedName>
        <fullName evidence="1">Uncharacterized protein</fullName>
    </submittedName>
</protein>
<dbReference type="AlphaFoldDB" id="A0AAV1SEC9"/>
<reference evidence="1 2" key="1">
    <citation type="submission" date="2024-01" db="EMBL/GenBank/DDBJ databases">
        <authorList>
            <person name="Waweru B."/>
        </authorList>
    </citation>
    <scope>NUCLEOTIDE SEQUENCE [LARGE SCALE GENOMIC DNA]</scope>
</reference>
<proteinExistence type="predicted"/>
<gene>
    <name evidence="1" type="ORF">DCAF_LOCUS22530</name>
</gene>
<comment type="caution">
    <text evidence="1">The sequence shown here is derived from an EMBL/GenBank/DDBJ whole genome shotgun (WGS) entry which is preliminary data.</text>
</comment>
<name>A0AAV1SEC9_9ROSI</name>
<evidence type="ECO:0000313" key="2">
    <source>
        <dbReference type="Proteomes" id="UP001314170"/>
    </source>
</evidence>
<dbReference type="Proteomes" id="UP001314170">
    <property type="component" value="Unassembled WGS sequence"/>
</dbReference>
<organism evidence="1 2">
    <name type="scientific">Dovyalis caffra</name>
    <dbReference type="NCBI Taxonomy" id="77055"/>
    <lineage>
        <taxon>Eukaryota</taxon>
        <taxon>Viridiplantae</taxon>
        <taxon>Streptophyta</taxon>
        <taxon>Embryophyta</taxon>
        <taxon>Tracheophyta</taxon>
        <taxon>Spermatophyta</taxon>
        <taxon>Magnoliopsida</taxon>
        <taxon>eudicotyledons</taxon>
        <taxon>Gunneridae</taxon>
        <taxon>Pentapetalae</taxon>
        <taxon>rosids</taxon>
        <taxon>fabids</taxon>
        <taxon>Malpighiales</taxon>
        <taxon>Salicaceae</taxon>
        <taxon>Flacourtieae</taxon>
        <taxon>Dovyalis</taxon>
    </lineage>
</organism>
<sequence length="166" mass="18295">MTLDFSEAEELKQIFCYATNASSLEKSLLLLLSSGSLQVLLTIRFGWMKLYQIETKTPTTGNLVEINEEIFVGDNDTTYEVISNMLSTASVLVDVLVREKIILEIIAKGLALIYVKCFSGVEAKLLIEVEIHVVSTHGLTQEFGVESNGCRLPATKRLKVGGHGQD</sequence>
<evidence type="ECO:0000313" key="1">
    <source>
        <dbReference type="EMBL" id="CAK7349809.1"/>
    </source>
</evidence>
<accession>A0AAV1SEC9</accession>
<dbReference type="EMBL" id="CAWUPB010001178">
    <property type="protein sequence ID" value="CAK7349809.1"/>
    <property type="molecule type" value="Genomic_DNA"/>
</dbReference>
<keyword evidence="2" id="KW-1185">Reference proteome</keyword>